<sequence length="268" mass="30384">MFWNAKNGSVKIGDTQMEYVSFGYGSKTFIVLPGLSDGLLTVKGKALLLAKPYVRFFKDYTVYMFSRKDKMPENYSIRDMAADQAKALEELGISKVSIMGYSQGGMIAQFLAIDYPKLVEKLVIAVSAPRVNDIIHNAVSSWIEMAASSDHKSLMIDTAEKMYSENYLKKYRKMYPIIGKVGKPRNYDRFMINAKAILSFDAYEELNKIVCPTYIIGGEEDKTVGVKASYEMNERIENSVLHIYKGLGHAPHEEAEDFYQIVYDFLEA</sequence>
<dbReference type="PANTHER" id="PTHR43798">
    <property type="entry name" value="MONOACYLGLYCEROL LIPASE"/>
    <property type="match status" value="1"/>
</dbReference>
<dbReference type="InterPro" id="IPR029058">
    <property type="entry name" value="AB_hydrolase_fold"/>
</dbReference>
<dbReference type="Gene3D" id="3.40.50.1820">
    <property type="entry name" value="alpha/beta hydrolase"/>
    <property type="match status" value="1"/>
</dbReference>
<dbReference type="GO" id="GO:0016020">
    <property type="term" value="C:membrane"/>
    <property type="evidence" value="ECO:0007669"/>
    <property type="project" value="TreeGrafter"/>
</dbReference>
<accession>A0A0G3FES0</accession>
<dbReference type="PANTHER" id="PTHR43798:SF33">
    <property type="entry name" value="HYDROLASE, PUTATIVE (AFU_ORTHOLOGUE AFUA_2G14860)-RELATED"/>
    <property type="match status" value="1"/>
</dbReference>
<evidence type="ECO:0000259" key="1">
    <source>
        <dbReference type="Pfam" id="PF00561"/>
    </source>
</evidence>
<dbReference type="InterPro" id="IPR000073">
    <property type="entry name" value="AB_hydrolase_1"/>
</dbReference>
<dbReference type="GO" id="GO:0047372">
    <property type="term" value="F:monoacylglycerol lipase activity"/>
    <property type="evidence" value="ECO:0007669"/>
    <property type="project" value="TreeGrafter"/>
</dbReference>
<reference evidence="2" key="1">
    <citation type="submission" date="2014-12" db="EMBL/GenBank/DDBJ databases">
        <title>Investigation of esterase diversity in environmental metagenomes.</title>
        <authorList>
            <person name="Popovic A."/>
            <person name="Tchigvintsev A."/>
            <person name="Nocek B."/>
            <person name="Hajighasemi M."/>
            <person name="Brown G."/>
            <person name="Xu X."/>
            <person name="Li H."/>
            <person name="Glinos J."/>
            <person name="Yim V."/>
            <person name="Pelletier E."/>
            <person name="Chernikova T.N."/>
            <person name="Golyshina O.V."/>
            <person name="Tran H."/>
            <person name="Le Paslier D."/>
            <person name="Yakimov M.M."/>
            <person name="Savchenko A."/>
            <person name="Golyshin P.N."/>
            <person name="Yakunin A.F."/>
        </authorList>
    </citation>
    <scope>NUCLEOTIDE SEQUENCE</scope>
</reference>
<dbReference type="PRINTS" id="PR00111">
    <property type="entry name" value="ABHYDROLASE"/>
</dbReference>
<evidence type="ECO:0000313" key="2">
    <source>
        <dbReference type="EMBL" id="AKJ87227.1"/>
    </source>
</evidence>
<dbReference type="SMR" id="A0A0G3FES0"/>
<dbReference type="Pfam" id="PF00561">
    <property type="entry name" value="Abhydrolase_1"/>
    <property type="match status" value="1"/>
</dbReference>
<organism evidence="2">
    <name type="scientific">uncultured organism</name>
    <dbReference type="NCBI Taxonomy" id="155900"/>
    <lineage>
        <taxon>unclassified sequences</taxon>
        <taxon>environmental samples</taxon>
    </lineage>
</organism>
<proteinExistence type="predicted"/>
<dbReference type="GO" id="GO:0046464">
    <property type="term" value="P:acylglycerol catabolic process"/>
    <property type="evidence" value="ECO:0007669"/>
    <property type="project" value="TreeGrafter"/>
</dbReference>
<feature type="domain" description="AB hydrolase-1" evidence="1">
    <location>
        <begin position="70"/>
        <end position="255"/>
    </location>
</feature>
<dbReference type="SUPFAM" id="SSF53474">
    <property type="entry name" value="alpha/beta-Hydrolases"/>
    <property type="match status" value="1"/>
</dbReference>
<dbReference type="AlphaFoldDB" id="A0A0G3FES0"/>
<protein>
    <recommendedName>
        <fullName evidence="1">AB hydrolase-1 domain-containing protein</fullName>
    </recommendedName>
</protein>
<dbReference type="InterPro" id="IPR050266">
    <property type="entry name" value="AB_hydrolase_sf"/>
</dbReference>
<dbReference type="EMBL" id="KP347732">
    <property type="protein sequence ID" value="AKJ87227.1"/>
    <property type="molecule type" value="Genomic_DNA"/>
</dbReference>
<name>A0A0G3FES0_9ZZZZ</name>
<dbReference type="ESTHER" id="9zzzz-a0a0g3fes0">
    <property type="family name" value="6_AlphaBeta_hydrolase"/>
</dbReference>